<dbReference type="AlphaFoldDB" id="A0A6L7G597"/>
<dbReference type="Proteomes" id="UP000477911">
    <property type="component" value="Unassembled WGS sequence"/>
</dbReference>
<dbReference type="EMBL" id="WUMU01000015">
    <property type="protein sequence ID" value="MXN18842.1"/>
    <property type="molecule type" value="Genomic_DNA"/>
</dbReference>
<dbReference type="PANTHER" id="PTHR43283:SF3">
    <property type="entry name" value="BETA-LACTAMASE FAMILY PROTEIN (AFU_ORTHOLOGUE AFUA_5G07500)"/>
    <property type="match status" value="1"/>
</dbReference>
<name>A0A6L7G597_9RHOB</name>
<organism evidence="3 4">
    <name type="scientific">Pseudooceanicola albus</name>
    <dbReference type="NCBI Taxonomy" id="2692189"/>
    <lineage>
        <taxon>Bacteria</taxon>
        <taxon>Pseudomonadati</taxon>
        <taxon>Pseudomonadota</taxon>
        <taxon>Alphaproteobacteria</taxon>
        <taxon>Rhodobacterales</taxon>
        <taxon>Paracoccaceae</taxon>
        <taxon>Pseudooceanicola</taxon>
    </lineage>
</organism>
<accession>A0A6L7G597</accession>
<protein>
    <submittedName>
        <fullName evidence="3">Serine hydrolase</fullName>
    </submittedName>
</protein>
<evidence type="ECO:0000256" key="1">
    <source>
        <dbReference type="SAM" id="SignalP"/>
    </source>
</evidence>
<feature type="chain" id="PRO_5027073263" evidence="1">
    <location>
        <begin position="27"/>
        <end position="410"/>
    </location>
</feature>
<dbReference type="InterPro" id="IPR012338">
    <property type="entry name" value="Beta-lactam/transpept-like"/>
</dbReference>
<dbReference type="PANTHER" id="PTHR43283">
    <property type="entry name" value="BETA-LACTAMASE-RELATED"/>
    <property type="match status" value="1"/>
</dbReference>
<feature type="signal peptide" evidence="1">
    <location>
        <begin position="1"/>
        <end position="26"/>
    </location>
</feature>
<evidence type="ECO:0000259" key="2">
    <source>
        <dbReference type="Pfam" id="PF00144"/>
    </source>
</evidence>
<gene>
    <name evidence="3" type="ORF">GR170_13410</name>
</gene>
<dbReference type="GO" id="GO:0016787">
    <property type="term" value="F:hydrolase activity"/>
    <property type="evidence" value="ECO:0007669"/>
    <property type="project" value="UniProtKB-KW"/>
</dbReference>
<proteinExistence type="predicted"/>
<dbReference type="Pfam" id="PF00144">
    <property type="entry name" value="Beta-lactamase"/>
    <property type="match status" value="1"/>
</dbReference>
<evidence type="ECO:0000313" key="3">
    <source>
        <dbReference type="EMBL" id="MXN18842.1"/>
    </source>
</evidence>
<dbReference type="RefSeq" id="WP_160894962.1">
    <property type="nucleotide sequence ID" value="NZ_WUMU01000015.1"/>
</dbReference>
<keyword evidence="3" id="KW-0378">Hydrolase</keyword>
<evidence type="ECO:0000313" key="4">
    <source>
        <dbReference type="Proteomes" id="UP000477911"/>
    </source>
</evidence>
<dbReference type="Gene3D" id="3.40.710.10">
    <property type="entry name" value="DD-peptidase/beta-lactamase superfamily"/>
    <property type="match status" value="1"/>
</dbReference>
<sequence>MRPNTNRKTLVLAAAGLAMMAGAAQAGSCDVDFSAGVDSAIDSAIRDDRIVGAVVMIMKDGKLVYSRAAGLADREANIPMAEDAIFRLSSVSKSFVTTAALALVKQGKLSLEDPVTKYLPDFKPALADGSTPPILISQLLSHTAGLGYGLMEQPDGPYHKAGVSDGLDEVDIGMDEEMKRISAAGLAYPPGKGWAYSVAVDVMGAVIEKITGEPLPQAVDQLVSKPLGLTDTGFSTQSDRLTAAYYNTPDGAKRMVDPQLVTSVPGAAIRFSPSRARKDTPFPSGGAGMVSSAGDVLKLLETLQEGGGDILTPALTTQMMQNQIGDLPVSTNGPGYGFGFGGKVLLDPVAAKTPQPKGTYSWGGVYGHTWFIDPVCHITAVEMTNTGLEGLGGKFPADVADAIYGATVAN</sequence>
<comment type="caution">
    <text evidence="3">The sequence shown here is derived from an EMBL/GenBank/DDBJ whole genome shotgun (WGS) entry which is preliminary data.</text>
</comment>
<dbReference type="SUPFAM" id="SSF56601">
    <property type="entry name" value="beta-lactamase/transpeptidase-like"/>
    <property type="match status" value="1"/>
</dbReference>
<keyword evidence="1" id="KW-0732">Signal</keyword>
<feature type="domain" description="Beta-lactamase-related" evidence="2">
    <location>
        <begin position="38"/>
        <end position="387"/>
    </location>
</feature>
<keyword evidence="4" id="KW-1185">Reference proteome</keyword>
<dbReference type="InterPro" id="IPR001466">
    <property type="entry name" value="Beta-lactam-related"/>
</dbReference>
<reference evidence="3 4" key="1">
    <citation type="submission" date="2019-12" db="EMBL/GenBank/DDBJ databases">
        <authorList>
            <person name="Li M."/>
        </authorList>
    </citation>
    <scope>NUCLEOTIDE SEQUENCE [LARGE SCALE GENOMIC DNA]</scope>
    <source>
        <strain evidence="3 4">GBMRC 2024</strain>
    </source>
</reference>
<dbReference type="InterPro" id="IPR050789">
    <property type="entry name" value="Diverse_Enzym_Activities"/>
</dbReference>